<dbReference type="EMBL" id="LT618793">
    <property type="protein sequence ID" value="SCQ79719.1"/>
    <property type="molecule type" value="Genomic_DNA"/>
</dbReference>
<gene>
    <name evidence="1" type="ORF">PFR_JS23_1466</name>
</gene>
<accession>A0A509MFJ3</accession>
<protein>
    <recommendedName>
        <fullName evidence="3">IrrE N-terminal-like domain-containing protein</fullName>
    </recommendedName>
</protein>
<organism evidence="1 2">
    <name type="scientific">Propionibacterium freudenreichii</name>
    <dbReference type="NCBI Taxonomy" id="1744"/>
    <lineage>
        <taxon>Bacteria</taxon>
        <taxon>Bacillati</taxon>
        <taxon>Actinomycetota</taxon>
        <taxon>Actinomycetes</taxon>
        <taxon>Propionibacteriales</taxon>
        <taxon>Propionibacteriaceae</taxon>
        <taxon>Propionibacterium</taxon>
    </lineage>
</organism>
<evidence type="ECO:0008006" key="3">
    <source>
        <dbReference type="Google" id="ProtNLM"/>
    </source>
</evidence>
<evidence type="ECO:0000313" key="1">
    <source>
        <dbReference type="EMBL" id="SCQ79719.1"/>
    </source>
</evidence>
<dbReference type="AlphaFoldDB" id="A0A509MFJ3"/>
<name>A0A509MFJ3_9ACTN</name>
<proteinExistence type="predicted"/>
<reference evidence="1 2" key="1">
    <citation type="submission" date="2016-09" db="EMBL/GenBank/DDBJ databases">
        <authorList>
            <person name="Laine KS P."/>
        </authorList>
    </citation>
    <scope>NUCLEOTIDE SEQUENCE [LARGE SCALE GENOMIC DNA]</scope>
    <source>
        <strain evidence="1">PFRJS-23</strain>
    </source>
</reference>
<evidence type="ECO:0000313" key="2">
    <source>
        <dbReference type="Proteomes" id="UP000250080"/>
    </source>
</evidence>
<sequence length="136" mass="15280">MRTTDDLATPPPGWTIIVRRLPTGFGRCLWSSRQIALDDRLTVAEARCTRAHEILHARRGRPPAWMRDREETLIEQTVASILIPLEALTRALQWTASLSEAADELGVDDRTLATRLEHLHPSERAALSTHLADATR</sequence>
<dbReference type="Proteomes" id="UP000250080">
    <property type="component" value="Chromosome I"/>
</dbReference>